<evidence type="ECO:0000313" key="18">
    <source>
        <dbReference type="EnsemblMetazoa" id="XP_031785405"/>
    </source>
</evidence>
<dbReference type="InterPro" id="IPR050125">
    <property type="entry name" value="GPCR_opsins"/>
</dbReference>
<dbReference type="InterPro" id="IPR027430">
    <property type="entry name" value="Retinal_BS"/>
</dbReference>
<keyword evidence="3" id="KW-0597">Phosphoprotein</keyword>
<keyword evidence="7 16" id="KW-1133">Transmembrane helix</keyword>
<dbReference type="EnsemblMetazoa" id="XM_031929545">
    <property type="protein sequence ID" value="XP_031785405"/>
    <property type="gene ID" value="LOC100122443"/>
</dbReference>
<dbReference type="SUPFAM" id="SSF81321">
    <property type="entry name" value="Family A G protein-coupled receptor-like"/>
    <property type="match status" value="1"/>
</dbReference>
<keyword evidence="4 16" id="KW-0716">Sensory transduction</keyword>
<evidence type="ECO:0000256" key="2">
    <source>
        <dbReference type="ARBA" id="ARBA00022543"/>
    </source>
</evidence>
<keyword evidence="8 16" id="KW-0157">Chromophore</keyword>
<evidence type="ECO:0000256" key="1">
    <source>
        <dbReference type="ARBA" id="ARBA00004141"/>
    </source>
</evidence>
<dbReference type="InterPro" id="IPR017452">
    <property type="entry name" value="GPCR_Rhodpsn_7TM"/>
</dbReference>
<dbReference type="Pfam" id="PF00001">
    <property type="entry name" value="7tm_1"/>
    <property type="match status" value="1"/>
</dbReference>
<dbReference type="CTD" id="16931"/>
<dbReference type="GO" id="GO:0007602">
    <property type="term" value="P:phototransduction"/>
    <property type="evidence" value="ECO:0007669"/>
    <property type="project" value="UniProtKB-KW"/>
</dbReference>
<keyword evidence="5 16" id="KW-0812">Transmembrane</keyword>
<dbReference type="PANTHER" id="PTHR24240">
    <property type="entry name" value="OPSIN"/>
    <property type="match status" value="1"/>
</dbReference>
<keyword evidence="6 16" id="KW-0681">Retinal protein</keyword>
<keyword evidence="12 16" id="KW-0675">Receptor</keyword>
<evidence type="ECO:0000256" key="7">
    <source>
        <dbReference type="ARBA" id="ARBA00022989"/>
    </source>
</evidence>
<keyword evidence="15" id="KW-0844">Vision</keyword>
<keyword evidence="2 16" id="KW-0600">Photoreceptor protein</keyword>
<evidence type="ECO:0000256" key="10">
    <source>
        <dbReference type="ARBA" id="ARBA00023136"/>
    </source>
</evidence>
<feature type="transmembrane region" description="Helical" evidence="16">
    <location>
        <begin position="130"/>
        <end position="147"/>
    </location>
</feature>
<evidence type="ECO:0000259" key="17">
    <source>
        <dbReference type="PROSITE" id="PS50262"/>
    </source>
</evidence>
<feature type="transmembrane region" description="Helical" evidence="16">
    <location>
        <begin position="94"/>
        <end position="118"/>
    </location>
</feature>
<keyword evidence="14 16" id="KW-0807">Transducer</keyword>
<dbReference type="PRINTS" id="PR00576">
    <property type="entry name" value="OPSINRH1RH2"/>
</dbReference>
<evidence type="ECO:0000256" key="15">
    <source>
        <dbReference type="ARBA" id="ARBA00023305"/>
    </source>
</evidence>
<evidence type="ECO:0000256" key="3">
    <source>
        <dbReference type="ARBA" id="ARBA00022553"/>
    </source>
</evidence>
<reference evidence="18" key="1">
    <citation type="submission" date="2021-01" db="UniProtKB">
        <authorList>
            <consortium name="EnsemblMetazoa"/>
        </authorList>
    </citation>
    <scope>IDENTIFICATION</scope>
</reference>
<dbReference type="InterPro" id="IPR000276">
    <property type="entry name" value="GPCR_Rhodpsn"/>
</dbReference>
<dbReference type="InParanoid" id="A0A7M7QEK5"/>
<dbReference type="PROSITE" id="PS00238">
    <property type="entry name" value="OPSIN"/>
    <property type="match status" value="1"/>
</dbReference>
<keyword evidence="19" id="KW-1185">Reference proteome</keyword>
<comment type="subcellular location">
    <subcellularLocation>
        <location evidence="1 16">Membrane</location>
        <topology evidence="1 16">Multi-pass membrane protein</topology>
    </subcellularLocation>
</comment>
<evidence type="ECO:0000313" key="19">
    <source>
        <dbReference type="Proteomes" id="UP000002358"/>
    </source>
</evidence>
<sequence>MCVCPQEMEHPIVAAGVNATGEFDASSGSASSTTTMVTTAAVQVASTIGPHFARQVMRGFGNLTVVDKVPPEMLHLVGPHWYQFPPLWPIWHKLLGVVMIFIGVLGWCGNGMVVYIFLVTPSLRTPSNLLVINLAFSDFVMMIIMSPPMVVNCWYETWVLGPLMCDIYALIGSLCGGASIWTMTAIAYDRYNVIVKGMSGTPLTIPRALVQIVLIWTHGLIWAMLPLFGWNRYVPEGNMTSCGTDYVSDDWLGKSYILVYSIFVYYTPLFSIILCYWHIVSAVAAHERGMREQAKKMNVASLRSGDQSGESAEVKLAKVAVTTISLWFLAWTPYLVTNYMGIFAKQHVSPLFTIWASLFAKTNACYNPIVYAFSRTFFFQSSEIQSWTQGEMPLSGIRGYGGQAETCRCDSSSRRGIDA</sequence>
<evidence type="ECO:0000256" key="14">
    <source>
        <dbReference type="ARBA" id="ARBA00023224"/>
    </source>
</evidence>
<dbReference type="SMR" id="A0A7M7QEK5"/>
<dbReference type="PRINTS" id="PR00237">
    <property type="entry name" value="GPCRRHODOPSN"/>
</dbReference>
<dbReference type="InterPro" id="IPR001735">
    <property type="entry name" value="Opsin_RH1/RH2"/>
</dbReference>
<dbReference type="AlphaFoldDB" id="A0A7M7QEK5"/>
<organism evidence="18 19">
    <name type="scientific">Nasonia vitripennis</name>
    <name type="common">Parasitic wasp</name>
    <dbReference type="NCBI Taxonomy" id="7425"/>
    <lineage>
        <taxon>Eukaryota</taxon>
        <taxon>Metazoa</taxon>
        <taxon>Ecdysozoa</taxon>
        <taxon>Arthropoda</taxon>
        <taxon>Hexapoda</taxon>
        <taxon>Insecta</taxon>
        <taxon>Pterygota</taxon>
        <taxon>Neoptera</taxon>
        <taxon>Endopterygota</taxon>
        <taxon>Hymenoptera</taxon>
        <taxon>Apocrita</taxon>
        <taxon>Proctotrupomorpha</taxon>
        <taxon>Chalcidoidea</taxon>
        <taxon>Pteromalidae</taxon>
        <taxon>Pteromalinae</taxon>
        <taxon>Nasonia</taxon>
    </lineage>
</organism>
<dbReference type="GO" id="GO:0016020">
    <property type="term" value="C:membrane"/>
    <property type="evidence" value="ECO:0007669"/>
    <property type="project" value="UniProtKB-SubCell"/>
</dbReference>
<dbReference type="GO" id="GO:0009881">
    <property type="term" value="F:photoreceptor activity"/>
    <property type="evidence" value="ECO:0007669"/>
    <property type="project" value="UniProtKB-KW"/>
</dbReference>
<evidence type="ECO:0000256" key="5">
    <source>
        <dbReference type="ARBA" id="ARBA00022692"/>
    </source>
</evidence>
<accession>A0A7M7QEK5</accession>
<evidence type="ECO:0000256" key="11">
    <source>
        <dbReference type="ARBA" id="ARBA00023157"/>
    </source>
</evidence>
<dbReference type="FunFam" id="1.20.1070.10:FF:000044">
    <property type="entry name" value="Opsin, ultraviolet-sensitive"/>
    <property type="match status" value="1"/>
</dbReference>
<feature type="domain" description="G-protein coupled receptors family 1 profile" evidence="17">
    <location>
        <begin position="109"/>
        <end position="371"/>
    </location>
</feature>
<dbReference type="OrthoDB" id="9996086at2759"/>
<feature type="transmembrane region" description="Helical" evidence="16">
    <location>
        <begin position="167"/>
        <end position="188"/>
    </location>
</feature>
<protein>
    <recommendedName>
        <fullName evidence="17">G-protein coupled receptors family 1 profile domain-containing protein</fullName>
    </recommendedName>
</protein>
<keyword evidence="11" id="KW-1015">Disulfide bond</keyword>
<evidence type="ECO:0000256" key="16">
    <source>
        <dbReference type="RuleBase" id="RU004951"/>
    </source>
</evidence>
<dbReference type="GO" id="GO:0007601">
    <property type="term" value="P:visual perception"/>
    <property type="evidence" value="ECO:0007669"/>
    <property type="project" value="UniProtKB-KW"/>
</dbReference>
<evidence type="ECO:0000256" key="8">
    <source>
        <dbReference type="ARBA" id="ARBA00022991"/>
    </source>
</evidence>
<dbReference type="PRINTS" id="PR00238">
    <property type="entry name" value="OPSIN"/>
</dbReference>
<dbReference type="Proteomes" id="UP000002358">
    <property type="component" value="Chromosome 4"/>
</dbReference>
<comment type="similarity">
    <text evidence="16">Belongs to the G-protein coupled receptor 1 family. Opsin subfamily.</text>
</comment>
<feature type="transmembrane region" description="Helical" evidence="16">
    <location>
        <begin position="208"/>
        <end position="230"/>
    </location>
</feature>
<evidence type="ECO:0000256" key="6">
    <source>
        <dbReference type="ARBA" id="ARBA00022925"/>
    </source>
</evidence>
<dbReference type="PROSITE" id="PS50262">
    <property type="entry name" value="G_PROTEIN_RECEP_F1_2"/>
    <property type="match status" value="1"/>
</dbReference>
<keyword evidence="13" id="KW-0325">Glycoprotein</keyword>
<evidence type="ECO:0000256" key="9">
    <source>
        <dbReference type="ARBA" id="ARBA00023040"/>
    </source>
</evidence>
<name>A0A7M7QEK5_NASVI</name>
<proteinExistence type="inferred from homology"/>
<dbReference type="PROSITE" id="PS00237">
    <property type="entry name" value="G_PROTEIN_RECEP_F1_1"/>
    <property type="match status" value="1"/>
</dbReference>
<evidence type="ECO:0000256" key="13">
    <source>
        <dbReference type="ARBA" id="ARBA00023180"/>
    </source>
</evidence>
<keyword evidence="9 16" id="KW-0297">G-protein coupled receptor</keyword>
<dbReference type="CDD" id="cd15079">
    <property type="entry name" value="7tmA_photoreceptors_insect"/>
    <property type="match status" value="1"/>
</dbReference>
<comment type="caution">
    <text evidence="16">Lacks conserved residue(s) required for the propagation of feature annotation.</text>
</comment>
<evidence type="ECO:0000256" key="4">
    <source>
        <dbReference type="ARBA" id="ARBA00022606"/>
    </source>
</evidence>
<keyword evidence="10 16" id="KW-0472">Membrane</keyword>
<dbReference type="InterPro" id="IPR001760">
    <property type="entry name" value="Opsin"/>
</dbReference>
<evidence type="ECO:0000256" key="12">
    <source>
        <dbReference type="ARBA" id="ARBA00023170"/>
    </source>
</evidence>
<dbReference type="GeneID" id="100122443"/>
<dbReference type="RefSeq" id="XP_031785405.1">
    <property type="nucleotide sequence ID" value="XM_031929545.1"/>
</dbReference>
<feature type="transmembrane region" description="Helical" evidence="16">
    <location>
        <begin position="257"/>
        <end position="285"/>
    </location>
</feature>
<dbReference type="GO" id="GO:0004930">
    <property type="term" value="F:G protein-coupled receptor activity"/>
    <property type="evidence" value="ECO:0007669"/>
    <property type="project" value="UniProtKB-KW"/>
</dbReference>
<dbReference type="Gene3D" id="1.20.1070.10">
    <property type="entry name" value="Rhodopsin 7-helix transmembrane proteins"/>
    <property type="match status" value="1"/>
</dbReference>